<dbReference type="GO" id="GO:0043565">
    <property type="term" value="F:sequence-specific DNA binding"/>
    <property type="evidence" value="ECO:0007669"/>
    <property type="project" value="InterPro"/>
</dbReference>
<proteinExistence type="predicted"/>
<dbReference type="Pfam" id="PF12833">
    <property type="entry name" value="HTH_18"/>
    <property type="match status" value="1"/>
</dbReference>
<evidence type="ECO:0000256" key="3">
    <source>
        <dbReference type="ARBA" id="ARBA00023159"/>
    </source>
</evidence>
<keyword evidence="3" id="KW-0010">Activator</keyword>
<dbReference type="RefSeq" id="WP_148070072.1">
    <property type="nucleotide sequence ID" value="NZ_VRZA01000009.1"/>
</dbReference>
<dbReference type="EMBL" id="VRZA01000009">
    <property type="protein sequence ID" value="TXS89821.1"/>
    <property type="molecule type" value="Genomic_DNA"/>
</dbReference>
<sequence length="369" mass="42182">MTSICTAAQLIFRLTTLQPIDEELLEGAASYFANTESPVAPTLFRYWFTQVHQTIRQQPELLRIGEYWQDRMSGRKEFSIAEAEELHREFFAALQKGKLTSQAIVCGLAERRANGPFDYEISHNNRLAGWGLMYTVAGEACFRCGIRDTQTGPGDALLVSPNALFTLQRSTQCASWSHYWISFQPKTHWRQYLEWQPFGPDAYILSIPREGQSVIRSAFDALNKTSSSKSRYKVELENNLMEHLLLRLAEFSDTDRSAVLDARVQEAQRYISENFDKEFTVREVADHVHMSSSRLTSLFKKQTGLSIFGWRDEKRLTRAAKLLRSGKLSVAEVGRQIGIQDAAYFSRLFRRYVGSSPRAYRQGGKENSS</sequence>
<dbReference type="SUPFAM" id="SSF51215">
    <property type="entry name" value="Regulatory protein AraC"/>
    <property type="match status" value="1"/>
</dbReference>
<keyword evidence="4" id="KW-0804">Transcription</keyword>
<dbReference type="PANTHER" id="PTHR46796">
    <property type="entry name" value="HTH-TYPE TRANSCRIPTIONAL ACTIVATOR RHAS-RELATED"/>
    <property type="match status" value="1"/>
</dbReference>
<dbReference type="InterPro" id="IPR018062">
    <property type="entry name" value="HTH_AraC-typ_CS"/>
</dbReference>
<dbReference type="AlphaFoldDB" id="A0A5C8ZR57"/>
<evidence type="ECO:0000259" key="5">
    <source>
        <dbReference type="PROSITE" id="PS01124"/>
    </source>
</evidence>
<comment type="caution">
    <text evidence="6">The sequence shown here is derived from an EMBL/GenBank/DDBJ whole genome shotgun (WGS) entry which is preliminary data.</text>
</comment>
<keyword evidence="7" id="KW-1185">Reference proteome</keyword>
<dbReference type="InterPro" id="IPR037923">
    <property type="entry name" value="HTH-like"/>
</dbReference>
<reference evidence="6 7" key="1">
    <citation type="submission" date="2019-08" db="EMBL/GenBank/DDBJ databases">
        <title>Parahaliea maris sp. nov., isolated from the surface seawater.</title>
        <authorList>
            <person name="Liu Y."/>
        </authorList>
    </citation>
    <scope>NUCLEOTIDE SEQUENCE [LARGE SCALE GENOMIC DNA]</scope>
    <source>
        <strain evidence="6 7">HSLHS9</strain>
    </source>
</reference>
<evidence type="ECO:0000256" key="2">
    <source>
        <dbReference type="ARBA" id="ARBA00023125"/>
    </source>
</evidence>
<dbReference type="GO" id="GO:0003700">
    <property type="term" value="F:DNA-binding transcription factor activity"/>
    <property type="evidence" value="ECO:0007669"/>
    <property type="project" value="InterPro"/>
</dbReference>
<dbReference type="InterPro" id="IPR009057">
    <property type="entry name" value="Homeodomain-like_sf"/>
</dbReference>
<keyword evidence="1" id="KW-0805">Transcription regulation</keyword>
<organism evidence="6 7">
    <name type="scientific">Parahaliea maris</name>
    <dbReference type="NCBI Taxonomy" id="2716870"/>
    <lineage>
        <taxon>Bacteria</taxon>
        <taxon>Pseudomonadati</taxon>
        <taxon>Pseudomonadota</taxon>
        <taxon>Gammaproteobacteria</taxon>
        <taxon>Cellvibrionales</taxon>
        <taxon>Halieaceae</taxon>
        <taxon>Parahaliea</taxon>
    </lineage>
</organism>
<name>A0A5C8ZR57_9GAMM</name>
<dbReference type="PROSITE" id="PS00041">
    <property type="entry name" value="HTH_ARAC_FAMILY_1"/>
    <property type="match status" value="1"/>
</dbReference>
<dbReference type="InterPro" id="IPR020449">
    <property type="entry name" value="Tscrpt_reg_AraC-type_HTH"/>
</dbReference>
<dbReference type="SUPFAM" id="SSF46689">
    <property type="entry name" value="Homeodomain-like"/>
    <property type="match status" value="2"/>
</dbReference>
<gene>
    <name evidence="6" type="primary">araC</name>
    <name evidence="6" type="ORF">FV139_18990</name>
</gene>
<dbReference type="PROSITE" id="PS01124">
    <property type="entry name" value="HTH_ARAC_FAMILY_2"/>
    <property type="match status" value="1"/>
</dbReference>
<evidence type="ECO:0000313" key="6">
    <source>
        <dbReference type="EMBL" id="TXS89821.1"/>
    </source>
</evidence>
<keyword evidence="2" id="KW-0238">DNA-binding</keyword>
<evidence type="ECO:0000256" key="4">
    <source>
        <dbReference type="ARBA" id="ARBA00023163"/>
    </source>
</evidence>
<feature type="domain" description="HTH araC/xylS-type" evidence="5">
    <location>
        <begin position="265"/>
        <end position="363"/>
    </location>
</feature>
<dbReference type="NCBIfam" id="NF007860">
    <property type="entry name" value="PRK10572.1"/>
    <property type="match status" value="1"/>
</dbReference>
<dbReference type="InterPro" id="IPR018060">
    <property type="entry name" value="HTH_AraC"/>
</dbReference>
<evidence type="ECO:0000256" key="1">
    <source>
        <dbReference type="ARBA" id="ARBA00023015"/>
    </source>
</evidence>
<protein>
    <submittedName>
        <fullName evidence="6">Arabinose operon transcriptional regulator AraC</fullName>
    </submittedName>
</protein>
<dbReference type="SMART" id="SM00342">
    <property type="entry name" value="HTH_ARAC"/>
    <property type="match status" value="1"/>
</dbReference>
<dbReference type="Proteomes" id="UP000321039">
    <property type="component" value="Unassembled WGS sequence"/>
</dbReference>
<accession>A0A5C8ZR57</accession>
<dbReference type="Gene3D" id="1.10.10.60">
    <property type="entry name" value="Homeodomain-like"/>
    <property type="match status" value="2"/>
</dbReference>
<dbReference type="InterPro" id="IPR050204">
    <property type="entry name" value="AraC_XylS_family_regulators"/>
</dbReference>
<dbReference type="Pfam" id="PF02311">
    <property type="entry name" value="AraC_binding"/>
    <property type="match status" value="1"/>
</dbReference>
<dbReference type="PRINTS" id="PR00032">
    <property type="entry name" value="HTHARAC"/>
</dbReference>
<dbReference type="InterPro" id="IPR003313">
    <property type="entry name" value="AraC-bd"/>
</dbReference>
<dbReference type="Gene3D" id="2.60.120.280">
    <property type="entry name" value="Regulatory protein AraC"/>
    <property type="match status" value="1"/>
</dbReference>
<evidence type="ECO:0000313" key="7">
    <source>
        <dbReference type="Proteomes" id="UP000321039"/>
    </source>
</evidence>